<dbReference type="Gene3D" id="1.10.720.30">
    <property type="entry name" value="SAP domain"/>
    <property type="match status" value="1"/>
</dbReference>
<evidence type="ECO:0000313" key="11">
    <source>
        <dbReference type="EMBL" id="TPP67574.1"/>
    </source>
</evidence>
<protein>
    <recommendedName>
        <fullName evidence="3">Mesencephalic astrocyte-derived neurotrophic factor homolog</fullName>
    </recommendedName>
    <alternativeName>
        <fullName evidence="7">MANF/CDNF-like protein</fullName>
    </alternativeName>
</protein>
<keyword evidence="12" id="KW-1185">Reference proteome</keyword>
<sequence>MYALRTDRLEMLVVPCVLLASLVCSAIGEVTEDTCEVCVKFIRSFLDNAPSDRSPAKVRSALEDHCRGRKGKEYSFVSFLEHQCIFQCYDVGLLEESAAKTVNALVLPITMFKPAEKVCDDLKKTVTDICSLRYEKTLDLKNFDFEKAKVRDLRQILEAWDIKCVGCLERMDFYNFVIENLPKYDPAAAAAREARRKEL</sequence>
<name>A0A504Z1M4_FASGI</name>
<dbReference type="InterPro" id="IPR045333">
    <property type="entry name" value="ARMET-like"/>
</dbReference>
<dbReference type="InterPro" id="IPR036361">
    <property type="entry name" value="SAP_dom_sf"/>
</dbReference>
<evidence type="ECO:0000256" key="6">
    <source>
        <dbReference type="ARBA" id="ARBA00023157"/>
    </source>
</evidence>
<feature type="signal peptide" evidence="8">
    <location>
        <begin position="1"/>
        <end position="28"/>
    </location>
</feature>
<dbReference type="InterPro" id="IPR045332">
    <property type="entry name" value="ARMET_N"/>
</dbReference>
<dbReference type="Pfam" id="PF10208">
    <property type="entry name" value="ARMET_C"/>
    <property type="match status" value="1"/>
</dbReference>
<dbReference type="Pfam" id="PF20145">
    <property type="entry name" value="ARMET_N"/>
    <property type="match status" value="1"/>
</dbReference>
<dbReference type="STRING" id="46835.A0A504Z1M4"/>
<dbReference type="GO" id="GO:0071542">
    <property type="term" value="P:dopaminergic neuron differentiation"/>
    <property type="evidence" value="ECO:0007669"/>
    <property type="project" value="TreeGrafter"/>
</dbReference>
<evidence type="ECO:0000313" key="12">
    <source>
        <dbReference type="Proteomes" id="UP000316759"/>
    </source>
</evidence>
<dbReference type="InterPro" id="IPR019345">
    <property type="entry name" value="ARMET_C"/>
</dbReference>
<evidence type="ECO:0000256" key="4">
    <source>
        <dbReference type="ARBA" id="ARBA00022525"/>
    </source>
</evidence>
<evidence type="ECO:0000256" key="5">
    <source>
        <dbReference type="ARBA" id="ARBA00022729"/>
    </source>
</evidence>
<accession>A0A504Z1M4</accession>
<dbReference type="Gene3D" id="1.10.225.10">
    <property type="entry name" value="Saposin-like"/>
    <property type="match status" value="1"/>
</dbReference>
<evidence type="ECO:0000259" key="9">
    <source>
        <dbReference type="Pfam" id="PF10208"/>
    </source>
</evidence>
<evidence type="ECO:0000256" key="7">
    <source>
        <dbReference type="ARBA" id="ARBA00032923"/>
    </source>
</evidence>
<feature type="chain" id="PRO_5021452212" description="Mesencephalic astrocyte-derived neurotrophic factor homolog" evidence="8">
    <location>
        <begin position="29"/>
        <end position="199"/>
    </location>
</feature>
<evidence type="ECO:0000256" key="8">
    <source>
        <dbReference type="SAM" id="SignalP"/>
    </source>
</evidence>
<dbReference type="OrthoDB" id="5597848at2759"/>
<evidence type="ECO:0000256" key="3">
    <source>
        <dbReference type="ARBA" id="ARBA00014267"/>
    </source>
</evidence>
<dbReference type="AlphaFoldDB" id="A0A504Z1M4"/>
<dbReference type="PANTHER" id="PTHR12990">
    <property type="entry name" value="ARMET-LIKE PROTEIN"/>
    <property type="match status" value="1"/>
</dbReference>
<dbReference type="GO" id="GO:0005615">
    <property type="term" value="C:extracellular space"/>
    <property type="evidence" value="ECO:0007669"/>
    <property type="project" value="TreeGrafter"/>
</dbReference>
<evidence type="ECO:0000256" key="2">
    <source>
        <dbReference type="ARBA" id="ARBA00005617"/>
    </source>
</evidence>
<evidence type="ECO:0000256" key="1">
    <source>
        <dbReference type="ARBA" id="ARBA00004613"/>
    </source>
</evidence>
<proteinExistence type="inferred from homology"/>
<feature type="domain" description="ARMET C-terminal" evidence="9">
    <location>
        <begin position="142"/>
        <end position="184"/>
    </location>
</feature>
<keyword evidence="5 8" id="KW-0732">Signal</keyword>
<dbReference type="PANTHER" id="PTHR12990:SF5">
    <property type="entry name" value="MESENCEPHALIC ASTROCYTE-DERIVED NEUROTROPHIC FACTOR HOMOLOG"/>
    <property type="match status" value="1"/>
</dbReference>
<evidence type="ECO:0000259" key="10">
    <source>
        <dbReference type="Pfam" id="PF20145"/>
    </source>
</evidence>
<keyword evidence="6" id="KW-1015">Disulfide bond</keyword>
<reference evidence="11 12" key="1">
    <citation type="submission" date="2019-04" db="EMBL/GenBank/DDBJ databases">
        <title>Annotation for the trematode Fasciola gigantica.</title>
        <authorList>
            <person name="Choi Y.-J."/>
        </authorList>
    </citation>
    <scope>NUCLEOTIDE SEQUENCE [LARGE SCALE GENOMIC DNA]</scope>
    <source>
        <strain evidence="11">Uganda_cow_1</strain>
    </source>
</reference>
<comment type="caution">
    <text evidence="11">The sequence shown here is derived from an EMBL/GenBank/DDBJ whole genome shotgun (WGS) entry which is preliminary data.</text>
</comment>
<feature type="domain" description="ARMET N-terminal" evidence="10">
    <location>
        <begin position="35"/>
        <end position="138"/>
    </location>
</feature>
<keyword evidence="4" id="KW-0964">Secreted</keyword>
<dbReference type="GO" id="GO:0005783">
    <property type="term" value="C:endoplasmic reticulum"/>
    <property type="evidence" value="ECO:0007669"/>
    <property type="project" value="TreeGrafter"/>
</dbReference>
<gene>
    <name evidence="11" type="ORF">FGIG_03256</name>
</gene>
<comment type="subcellular location">
    <subcellularLocation>
        <location evidence="1">Secreted</location>
    </subcellularLocation>
</comment>
<dbReference type="Proteomes" id="UP000316759">
    <property type="component" value="Unassembled WGS sequence"/>
</dbReference>
<dbReference type="SUPFAM" id="SSF68906">
    <property type="entry name" value="SAP domain"/>
    <property type="match status" value="1"/>
</dbReference>
<comment type="similarity">
    <text evidence="2">Belongs to the ARMET family.</text>
</comment>
<organism evidence="11 12">
    <name type="scientific">Fasciola gigantica</name>
    <name type="common">Giant liver fluke</name>
    <dbReference type="NCBI Taxonomy" id="46835"/>
    <lineage>
        <taxon>Eukaryota</taxon>
        <taxon>Metazoa</taxon>
        <taxon>Spiralia</taxon>
        <taxon>Lophotrochozoa</taxon>
        <taxon>Platyhelminthes</taxon>
        <taxon>Trematoda</taxon>
        <taxon>Digenea</taxon>
        <taxon>Plagiorchiida</taxon>
        <taxon>Echinostomata</taxon>
        <taxon>Echinostomatoidea</taxon>
        <taxon>Fasciolidae</taxon>
        <taxon>Fasciola</taxon>
    </lineage>
</organism>
<dbReference type="GO" id="GO:0031175">
    <property type="term" value="P:neuron projection development"/>
    <property type="evidence" value="ECO:0007669"/>
    <property type="project" value="TreeGrafter"/>
</dbReference>
<dbReference type="EMBL" id="SUNJ01000528">
    <property type="protein sequence ID" value="TPP67574.1"/>
    <property type="molecule type" value="Genomic_DNA"/>
</dbReference>